<evidence type="ECO:0000313" key="3">
    <source>
        <dbReference type="Proteomes" id="UP000292685"/>
    </source>
</evidence>
<dbReference type="RefSeq" id="WP_130451939.1">
    <property type="nucleotide sequence ID" value="NZ_SHLA01000001.1"/>
</dbReference>
<evidence type="ECO:0000313" key="2">
    <source>
        <dbReference type="EMBL" id="RZU63597.1"/>
    </source>
</evidence>
<evidence type="ECO:0008006" key="4">
    <source>
        <dbReference type="Google" id="ProtNLM"/>
    </source>
</evidence>
<proteinExistence type="predicted"/>
<organism evidence="2 3">
    <name type="scientific">Zhihengliuella halotolerans</name>
    <dbReference type="NCBI Taxonomy" id="370736"/>
    <lineage>
        <taxon>Bacteria</taxon>
        <taxon>Bacillati</taxon>
        <taxon>Actinomycetota</taxon>
        <taxon>Actinomycetes</taxon>
        <taxon>Micrococcales</taxon>
        <taxon>Micrococcaceae</taxon>
        <taxon>Zhihengliuella</taxon>
    </lineage>
</organism>
<name>A0A4Q8AGS6_9MICC</name>
<protein>
    <recommendedName>
        <fullName evidence="4">PH (Pleckstrin Homology) domain-containing protein</fullName>
    </recommendedName>
</protein>
<reference evidence="2 3" key="1">
    <citation type="submission" date="2019-02" db="EMBL/GenBank/DDBJ databases">
        <title>Sequencing the genomes of 1000 actinobacteria strains.</title>
        <authorList>
            <person name="Klenk H.-P."/>
        </authorList>
    </citation>
    <scope>NUCLEOTIDE SEQUENCE [LARGE SCALE GENOMIC DNA]</scope>
    <source>
        <strain evidence="2 3">DSM 17364</strain>
    </source>
</reference>
<accession>A0A4Q8AGS6</accession>
<feature type="transmembrane region" description="Helical" evidence="1">
    <location>
        <begin position="57"/>
        <end position="82"/>
    </location>
</feature>
<comment type="caution">
    <text evidence="2">The sequence shown here is derived from an EMBL/GenBank/DDBJ whole genome shotgun (WGS) entry which is preliminary data.</text>
</comment>
<feature type="transmembrane region" description="Helical" evidence="1">
    <location>
        <begin position="32"/>
        <end position="51"/>
    </location>
</feature>
<keyword evidence="1" id="KW-1133">Transmembrane helix</keyword>
<gene>
    <name evidence="2" type="ORF">EV380_3218</name>
</gene>
<keyword evidence="3" id="KW-1185">Reference proteome</keyword>
<dbReference type="Proteomes" id="UP000292685">
    <property type="component" value="Unassembled WGS sequence"/>
</dbReference>
<keyword evidence="1" id="KW-0472">Membrane</keyword>
<sequence>MTRDAPAASRFPEWDRAFDSTGTLHFRTGRHVSVLALLGCLVFVAAGFWMLGVERPLAAIAGVLALLFFGVMGVPTCVYLFFKPRSLTFTADGVLITRRPLIPWEAVAGAGHVTQGPQTHGVLRLTPEGMAAYEGALTGRAARVHASQKSYTGGDGAFFPPYLPASPRDIAAWVNANRHRLATS</sequence>
<dbReference type="AlphaFoldDB" id="A0A4Q8AGS6"/>
<evidence type="ECO:0000256" key="1">
    <source>
        <dbReference type="SAM" id="Phobius"/>
    </source>
</evidence>
<keyword evidence="1" id="KW-0812">Transmembrane</keyword>
<dbReference type="EMBL" id="SHLA01000001">
    <property type="protein sequence ID" value="RZU63597.1"/>
    <property type="molecule type" value="Genomic_DNA"/>
</dbReference>